<dbReference type="RefSeq" id="XP_024325137.1">
    <property type="nucleotide sequence ID" value="XM_024467376.1"/>
</dbReference>
<protein>
    <recommendedName>
        <fullName evidence="3">Zona occludens toxin N-terminal domain-containing protein</fullName>
    </recommendedName>
</protein>
<feature type="compositionally biased region" description="Polar residues" evidence="1">
    <location>
        <begin position="1"/>
        <end position="11"/>
    </location>
</feature>
<feature type="compositionally biased region" description="Low complexity" evidence="1">
    <location>
        <begin position="12"/>
        <end position="24"/>
    </location>
</feature>
<proteinExistence type="predicted"/>
<dbReference type="PANTHER" id="PTHR13884:SF16">
    <property type="entry name" value="AAA+ ATPASE DOMAIN-CONTAINING PROTEIN-RELATED"/>
    <property type="match status" value="1"/>
</dbReference>
<dbReference type="PANTHER" id="PTHR13884">
    <property type="entry name" value="DUF853 DOMAIN-CONTAINING PROTEIN"/>
    <property type="match status" value="1"/>
</dbReference>
<evidence type="ECO:0000256" key="1">
    <source>
        <dbReference type="SAM" id="MobiDB-lite"/>
    </source>
</evidence>
<evidence type="ECO:0008006" key="3">
    <source>
        <dbReference type="Google" id="ProtNLM"/>
    </source>
</evidence>
<dbReference type="eggNOG" id="ENOG502QQSW">
    <property type="taxonomic scope" value="Eukaryota"/>
</dbReference>
<dbReference type="AlphaFoldDB" id="A0A177AFC0"/>
<organism evidence="2">
    <name type="scientific">Pseudogymnoascus destructans</name>
    <dbReference type="NCBI Taxonomy" id="655981"/>
    <lineage>
        <taxon>Eukaryota</taxon>
        <taxon>Fungi</taxon>
        <taxon>Dikarya</taxon>
        <taxon>Ascomycota</taxon>
        <taxon>Pezizomycotina</taxon>
        <taxon>Leotiomycetes</taxon>
        <taxon>Thelebolales</taxon>
        <taxon>Thelebolaceae</taxon>
        <taxon>Pseudogymnoascus</taxon>
    </lineage>
</organism>
<dbReference type="VEuPathDB" id="FungiDB:GMDG_02706"/>
<dbReference type="GeneID" id="36286807"/>
<dbReference type="InterPro" id="IPR053236">
    <property type="entry name" value="Cornifin"/>
</dbReference>
<dbReference type="Proteomes" id="UP000077154">
    <property type="component" value="Unassembled WGS sequence"/>
</dbReference>
<dbReference type="EMBL" id="KV441393">
    <property type="protein sequence ID" value="OAF59854.1"/>
    <property type="molecule type" value="Genomic_DNA"/>
</dbReference>
<dbReference type="Gene3D" id="3.40.50.300">
    <property type="entry name" value="P-loop containing nucleotide triphosphate hydrolases"/>
    <property type="match status" value="1"/>
</dbReference>
<evidence type="ECO:0000313" key="2">
    <source>
        <dbReference type="EMBL" id="OAF59854.1"/>
    </source>
</evidence>
<dbReference type="SUPFAM" id="SSF52540">
    <property type="entry name" value="P-loop containing nucleoside triphosphate hydrolases"/>
    <property type="match status" value="1"/>
</dbReference>
<dbReference type="InterPro" id="IPR027417">
    <property type="entry name" value="P-loop_NTPase"/>
</dbReference>
<accession>A0A177AFC0</accession>
<reference evidence="2" key="1">
    <citation type="submission" date="2016-03" db="EMBL/GenBank/DDBJ databases">
        <title>Updated assembly of Pseudogymnoascus destructans, the fungus causing white-nose syndrome of bats.</title>
        <authorList>
            <person name="Palmer J.M."/>
            <person name="Drees K.P."/>
            <person name="Foster J.T."/>
            <person name="Lindner D.L."/>
        </authorList>
    </citation>
    <scope>NUCLEOTIDE SEQUENCE [LARGE SCALE GENOMIC DNA]</scope>
    <source>
        <strain evidence="2">20631-21</strain>
    </source>
</reference>
<feature type="region of interest" description="Disordered" evidence="1">
    <location>
        <begin position="1"/>
        <end position="34"/>
    </location>
</feature>
<sequence>MKGDNTASPGNSPSSSSSSSSSSSTWSKVPEQTPEDARLFDYHLDLLRPGSAQRGFQDVTTTPVFSMPVLKQAVAEAIAAGDSSPAFPQYGLLAGMAEGAPNESKSKEGDRSSIHDPRVFFNVAAPSSTFICGSQGSGKSHTLSCLLENCLIPSDANKLPRPLTGLVFHYDTFISDGGGSPCEAAYLSSDPNIKVKVLCSPTNYRTIKRTYHAFSNITVEPLRISEENLNTKRMLDLMAVSRGDGPMPLYLHAVYRILREMRIEQQEMGTGFSYATFKDRVAKTEMTPAQLSPLTQRLDTLQSFMPNTETGVFIQQRKGKSMRQYGNDWTSKPGSLTIVDLSCPCVTPEGACSLFNICLSIFLDQDTAGRRVIALDEAHKFMNESAEAQTLTATLLTIIRLQRHLGARIIISTQEPTISPELLDLCSVTIVHRFTSPEWMKSLKAHLAAAASDITDPEPDAGDRDTESIPGAKVQTASMIFKKIVGLEVGEALLFSPSAMVGVDVASGSGRYARLGAGFLKVRVRSRLTTDGGKSILAA</sequence>
<dbReference type="OrthoDB" id="2316594at2759"/>
<name>A0A177AFC0_9PEZI</name>
<gene>
    <name evidence="2" type="ORF">VC83_03733</name>
</gene>